<evidence type="ECO:0000256" key="5">
    <source>
        <dbReference type="ARBA" id="ARBA00022777"/>
    </source>
</evidence>
<evidence type="ECO:0000256" key="3">
    <source>
        <dbReference type="ARBA" id="ARBA00022723"/>
    </source>
</evidence>
<dbReference type="Gene3D" id="3.40.50.450">
    <property type="match status" value="1"/>
</dbReference>
<evidence type="ECO:0000256" key="9">
    <source>
        <dbReference type="ARBA" id="ARBA00048070"/>
    </source>
</evidence>
<keyword evidence="8" id="KW-0324">Glycolysis</keyword>
<evidence type="ECO:0000256" key="6">
    <source>
        <dbReference type="ARBA" id="ARBA00022840"/>
    </source>
</evidence>
<evidence type="ECO:0000256" key="1">
    <source>
        <dbReference type="ARBA" id="ARBA00001946"/>
    </source>
</evidence>
<keyword evidence="5" id="KW-0418">Kinase</keyword>
<dbReference type="Proteomes" id="UP001527925">
    <property type="component" value="Unassembled WGS sequence"/>
</dbReference>
<feature type="domain" description="Phosphofructokinase" evidence="10">
    <location>
        <begin position="82"/>
        <end position="381"/>
    </location>
</feature>
<evidence type="ECO:0000256" key="8">
    <source>
        <dbReference type="ARBA" id="ARBA00023152"/>
    </source>
</evidence>
<dbReference type="PANTHER" id="PTHR45770">
    <property type="entry name" value="ATP-DEPENDENT 6-PHOSPHOFRUCTOKINASE 1"/>
    <property type="match status" value="1"/>
</dbReference>
<gene>
    <name evidence="11" type="ORF">HK105_208996</name>
</gene>
<dbReference type="PRINTS" id="PR00476">
    <property type="entry name" value="PHFRCTKINASE"/>
</dbReference>
<keyword evidence="4" id="KW-0547">Nucleotide-binding</keyword>
<dbReference type="InterPro" id="IPR022953">
    <property type="entry name" value="ATP_PFK"/>
</dbReference>
<dbReference type="InterPro" id="IPR012004">
    <property type="entry name" value="PyroP-dep_PFK_TP0108"/>
</dbReference>
<organism evidence="11 12">
    <name type="scientific">Polyrhizophydium stewartii</name>
    <dbReference type="NCBI Taxonomy" id="2732419"/>
    <lineage>
        <taxon>Eukaryota</taxon>
        <taxon>Fungi</taxon>
        <taxon>Fungi incertae sedis</taxon>
        <taxon>Chytridiomycota</taxon>
        <taxon>Chytridiomycota incertae sedis</taxon>
        <taxon>Chytridiomycetes</taxon>
        <taxon>Rhizophydiales</taxon>
        <taxon>Rhizophydiales incertae sedis</taxon>
        <taxon>Polyrhizophydium</taxon>
    </lineage>
</organism>
<name>A0ABR4MW99_9FUNG</name>
<evidence type="ECO:0000313" key="12">
    <source>
        <dbReference type="Proteomes" id="UP001527925"/>
    </source>
</evidence>
<dbReference type="Pfam" id="PF00365">
    <property type="entry name" value="PFK"/>
    <property type="match status" value="1"/>
</dbReference>
<dbReference type="InterPro" id="IPR000023">
    <property type="entry name" value="Phosphofructokinase_dom"/>
</dbReference>
<keyword evidence="12" id="KW-1185">Reference proteome</keyword>
<dbReference type="NCBIfam" id="NF005301">
    <property type="entry name" value="PRK06830.1"/>
    <property type="match status" value="1"/>
</dbReference>
<dbReference type="InterPro" id="IPR050929">
    <property type="entry name" value="PFKA"/>
</dbReference>
<dbReference type="InterPro" id="IPR035966">
    <property type="entry name" value="PKF_sf"/>
</dbReference>
<accession>A0ABR4MW99</accession>
<keyword evidence="6" id="KW-0067">ATP-binding</keyword>
<proteinExistence type="predicted"/>
<sequence>MTPPPAPLPTAASADAGAWRIENLGPCTVPSPVPATMFVPDDDAVLLDPSVSPSSPNSSHVAVEKAGPRKNLFFKPAEAVAAVVTCGGLCPALNDVVRAIVNTLTFRYGVPRILGFRYGFEGIFSKNTVELTPSYVRDIHRFGGTILGTSRGPQPIGALVDNLVELGVSVLFTIGGDGTQRGAVAIANEIRSRNLPISVVGVPKTIDNDIAYVERTFGFETAVQLAQDAIQAVHEEARSARNGIGIVKLMGRESGFIALHAALASGDVNLLLLPETKFTFDAVVNAVVERFKTRAHCVIVVSEGAGQELCQAASLGTDASGNKKFADIGVHLKDILGARLSALKIEHTIKYIDPSYTIRSAPPVASDAIFALQLGQMAAHAAMAGKTAMIVGMIHGYIVHAPMARAVESRKKVDTRGQDFQSFLDASGMALSLE</sequence>
<keyword evidence="7" id="KW-0460">Magnesium</keyword>
<evidence type="ECO:0000256" key="4">
    <source>
        <dbReference type="ARBA" id="ARBA00022741"/>
    </source>
</evidence>
<reference evidence="11 12" key="1">
    <citation type="submission" date="2023-09" db="EMBL/GenBank/DDBJ databases">
        <title>Pangenome analysis of Batrachochytrium dendrobatidis and related Chytrids.</title>
        <authorList>
            <person name="Yacoub M.N."/>
            <person name="Stajich J.E."/>
            <person name="James T.Y."/>
        </authorList>
    </citation>
    <scope>NUCLEOTIDE SEQUENCE [LARGE SCALE GENOMIC DNA]</scope>
    <source>
        <strain evidence="11 12">JEL0888</strain>
    </source>
</reference>
<evidence type="ECO:0000256" key="7">
    <source>
        <dbReference type="ARBA" id="ARBA00022842"/>
    </source>
</evidence>
<dbReference type="EMBL" id="JADGIZ020000102">
    <property type="protein sequence ID" value="KAL2911552.1"/>
    <property type="molecule type" value="Genomic_DNA"/>
</dbReference>
<keyword evidence="3" id="KW-0479">Metal-binding</keyword>
<comment type="catalytic activity">
    <reaction evidence="9">
        <text>beta-D-fructose 6-phosphate + ATP = beta-D-fructose 1,6-bisphosphate + ADP + H(+)</text>
        <dbReference type="Rhea" id="RHEA:16109"/>
        <dbReference type="ChEBI" id="CHEBI:15378"/>
        <dbReference type="ChEBI" id="CHEBI:30616"/>
        <dbReference type="ChEBI" id="CHEBI:32966"/>
        <dbReference type="ChEBI" id="CHEBI:57634"/>
        <dbReference type="ChEBI" id="CHEBI:456216"/>
        <dbReference type="EC" id="2.7.1.11"/>
    </reaction>
</comment>
<keyword evidence="2" id="KW-0808">Transferase</keyword>
<dbReference type="PIRSF" id="PIRSF000534">
    <property type="entry name" value="PPi_PFK_TP0108"/>
    <property type="match status" value="1"/>
</dbReference>
<evidence type="ECO:0000256" key="2">
    <source>
        <dbReference type="ARBA" id="ARBA00022679"/>
    </source>
</evidence>
<comment type="cofactor">
    <cofactor evidence="1">
        <name>Mg(2+)</name>
        <dbReference type="ChEBI" id="CHEBI:18420"/>
    </cofactor>
</comment>
<dbReference type="SUPFAM" id="SSF53784">
    <property type="entry name" value="Phosphofructokinase"/>
    <property type="match status" value="1"/>
</dbReference>
<comment type="caution">
    <text evidence="11">The sequence shown here is derived from an EMBL/GenBank/DDBJ whole genome shotgun (WGS) entry which is preliminary data.</text>
</comment>
<protein>
    <recommendedName>
        <fullName evidence="10">Phosphofructokinase domain-containing protein</fullName>
    </recommendedName>
</protein>
<evidence type="ECO:0000313" key="11">
    <source>
        <dbReference type="EMBL" id="KAL2911552.1"/>
    </source>
</evidence>
<evidence type="ECO:0000259" key="10">
    <source>
        <dbReference type="Pfam" id="PF00365"/>
    </source>
</evidence>